<dbReference type="EMBL" id="CACRZD030000004">
    <property type="protein sequence ID" value="CAA6658935.1"/>
    <property type="molecule type" value="Genomic_DNA"/>
</dbReference>
<comment type="similarity">
    <text evidence="1">Belongs to the LOB domain-containing protein family.</text>
</comment>
<dbReference type="Proteomes" id="UP001189122">
    <property type="component" value="Unassembled WGS sequence"/>
</dbReference>
<dbReference type="PANTHER" id="PTHR31301">
    <property type="entry name" value="LOB DOMAIN-CONTAINING PROTEIN 4-RELATED"/>
    <property type="match status" value="1"/>
</dbReference>
<dbReference type="PANTHER" id="PTHR31301:SF68">
    <property type="entry name" value="LOB DOMAIN-CONTAINING PROTEIN 32-RELATED"/>
    <property type="match status" value="1"/>
</dbReference>
<dbReference type="EMBL" id="LR743591">
    <property type="protein sequence ID" value="CAA2619209.1"/>
    <property type="molecule type" value="Genomic_DNA"/>
</dbReference>
<proteinExistence type="inferred from homology"/>
<dbReference type="Pfam" id="PF03195">
    <property type="entry name" value="LOB"/>
    <property type="match status" value="1"/>
</dbReference>
<protein>
    <recommendedName>
        <fullName evidence="2">LOB domain-containing protein</fullName>
    </recommendedName>
</protein>
<reference evidence="3 4" key="1">
    <citation type="submission" date="2019-12" db="EMBL/GenBank/DDBJ databases">
        <authorList>
            <person name="Scholz U."/>
            <person name="Mascher M."/>
            <person name="Fiebig A."/>
        </authorList>
    </citation>
    <scope>NUCLEOTIDE SEQUENCE</scope>
</reference>
<evidence type="ECO:0000256" key="1">
    <source>
        <dbReference type="ARBA" id="ARBA00005474"/>
    </source>
</evidence>
<accession>A0A7I8IM72</accession>
<dbReference type="InterPro" id="IPR004883">
    <property type="entry name" value="LOB"/>
</dbReference>
<evidence type="ECO:0000313" key="3">
    <source>
        <dbReference type="EMBL" id="CAA2619209.1"/>
    </source>
</evidence>
<name>A0A7I8IM72_SPIIN</name>
<feature type="domain" description="LOB" evidence="2">
    <location>
        <begin position="7"/>
        <end position="108"/>
    </location>
</feature>
<organism evidence="3">
    <name type="scientific">Spirodela intermedia</name>
    <name type="common">Intermediate duckweed</name>
    <dbReference type="NCBI Taxonomy" id="51605"/>
    <lineage>
        <taxon>Eukaryota</taxon>
        <taxon>Viridiplantae</taxon>
        <taxon>Streptophyta</taxon>
        <taxon>Embryophyta</taxon>
        <taxon>Tracheophyta</taxon>
        <taxon>Spermatophyta</taxon>
        <taxon>Magnoliopsida</taxon>
        <taxon>Liliopsida</taxon>
        <taxon>Araceae</taxon>
        <taxon>Lemnoideae</taxon>
        <taxon>Spirodela</taxon>
    </lineage>
</organism>
<keyword evidence="4" id="KW-1185">Reference proteome</keyword>
<gene>
    <name evidence="3" type="ORF">SI7747_04005376</name>
</gene>
<sequence length="210" mass="23355">MASSSSSPCAACKFLRRKCVPGCVFAPYFPQDESARFVNVHRVFGASNVAKILNDLPPASRRDAVTSLCFEAEVQLQDPVHGCLGYILTLQHQLQEIQQTNAVIKREIQALHPQASLDGITLPPMPTALEPSYHHPMQITEQQDVLQGGDQHQHQHQNLGAHTHQQLDTMRYNEGIMNSGGGPPTVLALAPQQFHSPTNHHPYYQDQRQN</sequence>
<evidence type="ECO:0000259" key="2">
    <source>
        <dbReference type="PROSITE" id="PS50891"/>
    </source>
</evidence>
<dbReference type="AlphaFoldDB" id="A0A7I8IM72"/>
<evidence type="ECO:0000313" key="4">
    <source>
        <dbReference type="Proteomes" id="UP001189122"/>
    </source>
</evidence>
<dbReference type="PROSITE" id="PS50891">
    <property type="entry name" value="LOB"/>
    <property type="match status" value="1"/>
</dbReference>